<keyword evidence="2" id="KW-0315">Glutamine amidotransferase</keyword>
<proteinExistence type="predicted"/>
<dbReference type="InterPro" id="IPR011697">
    <property type="entry name" value="Peptidase_C26"/>
</dbReference>
<dbReference type="OrthoDB" id="9813383at2"/>
<evidence type="ECO:0000313" key="3">
    <source>
        <dbReference type="Proteomes" id="UP000193317"/>
    </source>
</evidence>
<evidence type="ECO:0000313" key="2">
    <source>
        <dbReference type="EMBL" id="ORX15770.1"/>
    </source>
</evidence>
<dbReference type="CDD" id="cd01745">
    <property type="entry name" value="GATase1_2"/>
    <property type="match status" value="1"/>
</dbReference>
<organism evidence="2 3">
    <name type="scientific">Mycobacterium szulgai</name>
    <dbReference type="NCBI Taxonomy" id="1787"/>
    <lineage>
        <taxon>Bacteria</taxon>
        <taxon>Bacillati</taxon>
        <taxon>Actinomycetota</taxon>
        <taxon>Actinomycetes</taxon>
        <taxon>Mycobacteriales</taxon>
        <taxon>Mycobacteriaceae</taxon>
        <taxon>Mycobacterium</taxon>
    </lineage>
</organism>
<accession>A0A1X2FBE6</accession>
<name>A0A1X2FBE6_MYCSZ</name>
<dbReference type="GO" id="GO:0005829">
    <property type="term" value="C:cytosol"/>
    <property type="evidence" value="ECO:0007669"/>
    <property type="project" value="TreeGrafter"/>
</dbReference>
<dbReference type="PANTHER" id="PTHR43235:SF1">
    <property type="entry name" value="GLUTAMINE AMIDOTRANSFERASE PB2B2.05-RELATED"/>
    <property type="match status" value="1"/>
</dbReference>
<dbReference type="Gene3D" id="3.40.50.880">
    <property type="match status" value="1"/>
</dbReference>
<sequence>MNGFRSDGGDPQRPASPRLRSPRCRPVVGLTAYLEQVQTGIWDVPACYLPADYFEGVSMAGGIAVLLPPQPADPQIVESLLDSLHALVITGGYDVDPAAYGQQPHPATDQPRTARDAWEFALLKAALDRGLPVLGICRGAQVLNVALGGTLHQHLPDVLGHSGHRAGNGVFTRLPVRTVPGTRIAALIGESADVPCYHHQAIDKVADGLVVSAGDIDGVVEALELPGDRFAIAVQWHPEKSLDDLRLFTALVDAAQSYADR</sequence>
<dbReference type="PANTHER" id="PTHR43235">
    <property type="entry name" value="GLUTAMINE AMIDOTRANSFERASE PB2B2.05-RELATED"/>
    <property type="match status" value="1"/>
</dbReference>
<dbReference type="STRING" id="1787.A5725_11420"/>
<dbReference type="Proteomes" id="UP000193317">
    <property type="component" value="Unassembled WGS sequence"/>
</dbReference>
<dbReference type="GO" id="GO:0016740">
    <property type="term" value="F:transferase activity"/>
    <property type="evidence" value="ECO:0007669"/>
    <property type="project" value="UniProtKB-KW"/>
</dbReference>
<dbReference type="GO" id="GO:0006598">
    <property type="term" value="P:polyamine catabolic process"/>
    <property type="evidence" value="ECO:0007669"/>
    <property type="project" value="TreeGrafter"/>
</dbReference>
<dbReference type="FunFam" id="3.40.50.880:FF:000030">
    <property type="entry name" value="Gamma-glutamyl-gamma-aminobutyrate hydrolase PuuD"/>
    <property type="match status" value="1"/>
</dbReference>
<protein>
    <submittedName>
        <fullName evidence="2">Glutamine amidotransferase</fullName>
    </submittedName>
</protein>
<dbReference type="PROSITE" id="PS51273">
    <property type="entry name" value="GATASE_TYPE_1"/>
    <property type="match status" value="1"/>
</dbReference>
<dbReference type="EMBL" id="LQPW01000016">
    <property type="protein sequence ID" value="ORX15770.1"/>
    <property type="molecule type" value="Genomic_DNA"/>
</dbReference>
<feature type="region of interest" description="Disordered" evidence="1">
    <location>
        <begin position="1"/>
        <end position="21"/>
    </location>
</feature>
<dbReference type="GO" id="GO:0033969">
    <property type="term" value="F:gamma-glutamyl-gamma-aminobutyrate hydrolase activity"/>
    <property type="evidence" value="ECO:0007669"/>
    <property type="project" value="TreeGrafter"/>
</dbReference>
<dbReference type="Pfam" id="PF07722">
    <property type="entry name" value="Peptidase_C26"/>
    <property type="match status" value="1"/>
</dbReference>
<dbReference type="InterPro" id="IPR029062">
    <property type="entry name" value="Class_I_gatase-like"/>
</dbReference>
<dbReference type="InterPro" id="IPR044668">
    <property type="entry name" value="PuuD-like"/>
</dbReference>
<dbReference type="SUPFAM" id="SSF52317">
    <property type="entry name" value="Class I glutamine amidotransferase-like"/>
    <property type="match status" value="1"/>
</dbReference>
<dbReference type="AlphaFoldDB" id="A0A1X2FBE6"/>
<reference evidence="2 3" key="1">
    <citation type="submission" date="2016-01" db="EMBL/GenBank/DDBJ databases">
        <title>The new phylogeny of the genus Mycobacterium.</title>
        <authorList>
            <person name="Tarcisio F."/>
            <person name="Conor M."/>
            <person name="Antonella G."/>
            <person name="Elisabetta G."/>
            <person name="Giulia F.S."/>
            <person name="Sara T."/>
            <person name="Anna F."/>
            <person name="Clotilde B."/>
            <person name="Roberto B."/>
            <person name="Veronica D.S."/>
            <person name="Fabio R."/>
            <person name="Monica P."/>
            <person name="Olivier J."/>
            <person name="Enrico T."/>
            <person name="Nicola S."/>
        </authorList>
    </citation>
    <scope>NUCLEOTIDE SEQUENCE [LARGE SCALE GENOMIC DNA]</scope>
    <source>
        <strain evidence="2 3">DSM 44166</strain>
    </source>
</reference>
<comment type="caution">
    <text evidence="2">The sequence shown here is derived from an EMBL/GenBank/DDBJ whole genome shotgun (WGS) entry which is preliminary data.</text>
</comment>
<gene>
    <name evidence="2" type="ORF">AWC27_18985</name>
</gene>
<keyword evidence="2" id="KW-0808">Transferase</keyword>
<keyword evidence="3" id="KW-1185">Reference proteome</keyword>
<evidence type="ECO:0000256" key="1">
    <source>
        <dbReference type="SAM" id="MobiDB-lite"/>
    </source>
</evidence>